<evidence type="ECO:0000256" key="1">
    <source>
        <dbReference type="SAM" id="MobiDB-lite"/>
    </source>
</evidence>
<comment type="caution">
    <text evidence="2">The sequence shown here is derived from an EMBL/GenBank/DDBJ whole genome shotgun (WGS) entry which is preliminary data.</text>
</comment>
<protein>
    <submittedName>
        <fullName evidence="2">Uncharacterized protein</fullName>
    </submittedName>
</protein>
<feature type="compositionally biased region" description="Polar residues" evidence="1">
    <location>
        <begin position="1"/>
        <end position="17"/>
    </location>
</feature>
<accession>A0ABR5PCJ6</accession>
<proteinExistence type="predicted"/>
<feature type="region of interest" description="Disordered" evidence="1">
    <location>
        <begin position="1"/>
        <end position="20"/>
    </location>
</feature>
<dbReference type="EMBL" id="AZEI01000073">
    <property type="protein sequence ID" value="KRL16305.1"/>
    <property type="molecule type" value="Genomic_DNA"/>
</dbReference>
<keyword evidence="3" id="KW-1185">Reference proteome</keyword>
<evidence type="ECO:0000313" key="3">
    <source>
        <dbReference type="Proteomes" id="UP000051977"/>
    </source>
</evidence>
<dbReference type="Proteomes" id="UP000051977">
    <property type="component" value="Unassembled WGS sequence"/>
</dbReference>
<organism evidence="2 3">
    <name type="scientific">Lentilactobacillus rapi DSM 19907 = JCM 15042</name>
    <dbReference type="NCBI Taxonomy" id="1423795"/>
    <lineage>
        <taxon>Bacteria</taxon>
        <taxon>Bacillati</taxon>
        <taxon>Bacillota</taxon>
        <taxon>Bacilli</taxon>
        <taxon>Lactobacillales</taxon>
        <taxon>Lactobacillaceae</taxon>
        <taxon>Lentilactobacillus</taxon>
    </lineage>
</organism>
<reference evidence="2 3" key="1">
    <citation type="journal article" date="2015" name="Genome Announc.">
        <title>Expanding the biotechnology potential of lactobacilli through comparative genomics of 213 strains and associated genera.</title>
        <authorList>
            <person name="Sun Z."/>
            <person name="Harris H.M."/>
            <person name="McCann A."/>
            <person name="Guo C."/>
            <person name="Argimon S."/>
            <person name="Zhang W."/>
            <person name="Yang X."/>
            <person name="Jeffery I.B."/>
            <person name="Cooney J.C."/>
            <person name="Kagawa T.F."/>
            <person name="Liu W."/>
            <person name="Song Y."/>
            <person name="Salvetti E."/>
            <person name="Wrobel A."/>
            <person name="Rasinkangas P."/>
            <person name="Parkhill J."/>
            <person name="Rea M.C."/>
            <person name="O'Sullivan O."/>
            <person name="Ritari J."/>
            <person name="Douillard F.P."/>
            <person name="Paul Ross R."/>
            <person name="Yang R."/>
            <person name="Briner A.E."/>
            <person name="Felis G.E."/>
            <person name="de Vos W.M."/>
            <person name="Barrangou R."/>
            <person name="Klaenhammer T.R."/>
            <person name="Caufield P.W."/>
            <person name="Cui Y."/>
            <person name="Zhang H."/>
            <person name="O'Toole P.W."/>
        </authorList>
    </citation>
    <scope>NUCLEOTIDE SEQUENCE [LARGE SCALE GENOMIC DNA]</scope>
    <source>
        <strain evidence="2 3">DSM 19907</strain>
    </source>
</reference>
<name>A0ABR5PCJ6_9LACO</name>
<evidence type="ECO:0000313" key="2">
    <source>
        <dbReference type="EMBL" id="KRL16305.1"/>
    </source>
</evidence>
<gene>
    <name evidence="2" type="ORF">FD12_GL000140</name>
</gene>
<sequence>MQRMANNNSVTKTQSESNEVKKHQQILTMIALMTSKLLGENTYAKSSIFSERMARGGQLFLDKPIEQSMSLAEFKLSKEVQMGYLVAVDDLRSVTLDQVHYMSLWATGQNDDTIVSRAAGNAFSVYLAQSTDQKKFVNGYKTAVIQFIRAIAGENGVVAKITSAFQKLSFADAEKLANDWFGSVNGYMRGASPFRKITDGTDDPVDERIVQGLFDEINNGYLTTHSFGDDQMPLLGNYIYSGDDFSDQTDLPAMMTQSLTDISLSEAINLFVNGRFSEVLDLLCSLGLYTFVYQFVNAGQADLVGMPVTTATDMQQVIKITGSQLTDIFERFSLPVTLAELAADLPIIDLSNAGTARNASQQNFQQNLSVVMDNSHQPFINDRGETTPVNYGFVEALHGLIQATYCLPILVQYTVTRNQLLAQIQAGDYTEPRNVAPADFNIASSLGDYVEQLARFQVDQLMPIVKRGKDDYDGLNQSGSLSAFNHLMRVAPQMRAVNPKYAEMPKQTKKLYYWLYQSSFASEIAAADRVQL</sequence>